<accession>A0AAF0EET9</accession>
<evidence type="ECO:0000256" key="1">
    <source>
        <dbReference type="ARBA" id="ARBA00004443"/>
    </source>
</evidence>
<dbReference type="EMBL" id="CP119904">
    <property type="protein sequence ID" value="WFD24034.1"/>
    <property type="molecule type" value="Genomic_DNA"/>
</dbReference>
<keyword evidence="4" id="KW-0809">Transit peptide</keyword>
<evidence type="ECO:0000256" key="4">
    <source>
        <dbReference type="ARBA" id="ARBA00022946"/>
    </source>
</evidence>
<reference evidence="8" key="1">
    <citation type="submission" date="2023-03" db="EMBL/GenBank/DDBJ databases">
        <title>Mating type loci evolution in Malassezia.</title>
        <authorList>
            <person name="Coelho M.A."/>
        </authorList>
    </citation>
    <scope>NUCLEOTIDE SEQUENCE</scope>
    <source>
        <strain evidence="8">CBS 12830</strain>
    </source>
</reference>
<keyword evidence="3" id="KW-0999">Mitochondrion inner membrane</keyword>
<feature type="region of interest" description="Disordered" evidence="7">
    <location>
        <begin position="1"/>
        <end position="20"/>
    </location>
</feature>
<evidence type="ECO:0000313" key="8">
    <source>
        <dbReference type="EMBL" id="WFD24034.1"/>
    </source>
</evidence>
<organism evidence="8 9">
    <name type="scientific">Malassezia equina</name>
    <dbReference type="NCBI Taxonomy" id="1381935"/>
    <lineage>
        <taxon>Eukaryota</taxon>
        <taxon>Fungi</taxon>
        <taxon>Dikarya</taxon>
        <taxon>Basidiomycota</taxon>
        <taxon>Ustilaginomycotina</taxon>
        <taxon>Malasseziomycetes</taxon>
        <taxon>Malasseziales</taxon>
        <taxon>Malasseziaceae</taxon>
        <taxon>Malassezia</taxon>
    </lineage>
</organism>
<dbReference type="Pfam" id="PF10231">
    <property type="entry name" value="COA8"/>
    <property type="match status" value="1"/>
</dbReference>
<name>A0AAF0EET9_9BASI</name>
<proteinExistence type="inferred from homology"/>
<evidence type="ECO:0000256" key="2">
    <source>
        <dbReference type="ARBA" id="ARBA00005453"/>
    </source>
</evidence>
<sequence>MRAAQPMRRASRLRPQAFVGPPDPVSNLRPIVYKEPQTRPASVLHPYSLDEFTAPAQAPRGSSTRALTRYADHLLGQLEAVKMHTRVQSIWLDQFNQRFWLDNNARFTRALEEYKSQVAPQGDATLELLAPFYREWLVVNERRLRHYNRTLWVATYKTIGAQMRLALLQGYTRIVLWIAGR</sequence>
<dbReference type="GO" id="GO:0005743">
    <property type="term" value="C:mitochondrial inner membrane"/>
    <property type="evidence" value="ECO:0007669"/>
    <property type="project" value="UniProtKB-SubCell"/>
</dbReference>
<dbReference type="InterPro" id="IPR018796">
    <property type="entry name" value="COA8"/>
</dbReference>
<dbReference type="PANTHER" id="PTHR31107:SF2">
    <property type="entry name" value="CYTOCHROME C OXIDASE ASSEMBLY FACTOR 8"/>
    <property type="match status" value="1"/>
</dbReference>
<evidence type="ECO:0000256" key="5">
    <source>
        <dbReference type="ARBA" id="ARBA00023128"/>
    </source>
</evidence>
<gene>
    <name evidence="8" type="ORF">MEQU1_002731</name>
</gene>
<keyword evidence="5" id="KW-0496">Mitochondrion</keyword>
<dbReference type="AlphaFoldDB" id="A0AAF0EET9"/>
<comment type="subcellular location">
    <subcellularLocation>
        <location evidence="1">Mitochondrion inner membrane</location>
        <topology evidence="1">Peripheral membrane protein</topology>
        <orientation evidence="1">Matrix side</orientation>
    </subcellularLocation>
</comment>
<keyword evidence="9" id="KW-1185">Reference proteome</keyword>
<evidence type="ECO:0000313" key="9">
    <source>
        <dbReference type="Proteomes" id="UP001214415"/>
    </source>
</evidence>
<dbReference type="PANTHER" id="PTHR31107">
    <property type="entry name" value="APOPTOGENIC PROTEIN 1, MITOCHONDRIAL"/>
    <property type="match status" value="1"/>
</dbReference>
<evidence type="ECO:0000256" key="7">
    <source>
        <dbReference type="SAM" id="MobiDB-lite"/>
    </source>
</evidence>
<comment type="similarity">
    <text evidence="2">Belongs to the COA8 family.</text>
</comment>
<protein>
    <submittedName>
        <fullName evidence="8">Uncharacterized protein</fullName>
    </submittedName>
</protein>
<evidence type="ECO:0000256" key="3">
    <source>
        <dbReference type="ARBA" id="ARBA00022792"/>
    </source>
</evidence>
<dbReference type="GO" id="GO:0097193">
    <property type="term" value="P:intrinsic apoptotic signaling pathway"/>
    <property type="evidence" value="ECO:0007669"/>
    <property type="project" value="InterPro"/>
</dbReference>
<dbReference type="Proteomes" id="UP001214415">
    <property type="component" value="Chromosome 5"/>
</dbReference>
<keyword evidence="6" id="KW-0472">Membrane</keyword>
<evidence type="ECO:0000256" key="6">
    <source>
        <dbReference type="ARBA" id="ARBA00023136"/>
    </source>
</evidence>